<dbReference type="RefSeq" id="WP_109816523.1">
    <property type="nucleotide sequence ID" value="NZ_QGKR01000140.1"/>
</dbReference>
<feature type="chain" id="PRO_5016244227" description="Spore-associated protein A" evidence="1">
    <location>
        <begin position="33"/>
        <end position="155"/>
    </location>
</feature>
<dbReference type="Proteomes" id="UP000245410">
    <property type="component" value="Unassembled WGS sequence"/>
</dbReference>
<proteinExistence type="predicted"/>
<evidence type="ECO:0000256" key="1">
    <source>
        <dbReference type="SAM" id="SignalP"/>
    </source>
</evidence>
<dbReference type="EMBL" id="QGKR01000140">
    <property type="protein sequence ID" value="PWR11210.1"/>
    <property type="molecule type" value="Genomic_DNA"/>
</dbReference>
<evidence type="ECO:0000313" key="3">
    <source>
        <dbReference type="Proteomes" id="UP000245410"/>
    </source>
</evidence>
<sequence>MTTSRSRILAILAALVLTMTGSLFLAGPPAQAATGTCSGSKVGGFDLYGEVAINGSTRYGYVEVYYSGGYNCARTVSSANTWGVSKVMSVELWVCSSGTSNCRLLEANDRDHGTYRYYAGPVTAYASGKCIWVIGNIYYPPTDSNAGNNKTGWCG</sequence>
<keyword evidence="1" id="KW-0732">Signal</keyword>
<feature type="signal peptide" evidence="1">
    <location>
        <begin position="1"/>
        <end position="32"/>
    </location>
</feature>
<comment type="caution">
    <text evidence="2">The sequence shown here is derived from an EMBL/GenBank/DDBJ whole genome shotgun (WGS) entry which is preliminary data.</text>
</comment>
<gene>
    <name evidence="2" type="ORF">DKT68_06585</name>
</gene>
<accession>A0A317DAU9</accession>
<reference evidence="2 3" key="1">
    <citation type="submission" date="2018-05" db="EMBL/GenBank/DDBJ databases">
        <title>Micromonospora atacamensis sp. nov., a novel actinobacteria isolated from high altitude Atacama Desert soil.</title>
        <authorList>
            <person name="Carro L."/>
            <person name="Golinska P."/>
            <person name="Klenk H.-P."/>
            <person name="Goodfellow M."/>
        </authorList>
    </citation>
    <scope>NUCLEOTIDE SEQUENCE [LARGE SCALE GENOMIC DNA]</scope>
    <source>
        <strain evidence="2 3">5R2A7</strain>
    </source>
</reference>
<organism evidence="2 3">
    <name type="scientific">Micromonospora acroterricola</name>
    <dbReference type="NCBI Taxonomy" id="2202421"/>
    <lineage>
        <taxon>Bacteria</taxon>
        <taxon>Bacillati</taxon>
        <taxon>Actinomycetota</taxon>
        <taxon>Actinomycetes</taxon>
        <taxon>Micromonosporales</taxon>
        <taxon>Micromonosporaceae</taxon>
        <taxon>Micromonospora</taxon>
    </lineage>
</organism>
<evidence type="ECO:0000313" key="2">
    <source>
        <dbReference type="EMBL" id="PWR11210.1"/>
    </source>
</evidence>
<keyword evidence="3" id="KW-1185">Reference proteome</keyword>
<name>A0A317DAU9_9ACTN</name>
<dbReference type="OrthoDB" id="1099523at2"/>
<dbReference type="AlphaFoldDB" id="A0A317DAU9"/>
<protein>
    <recommendedName>
        <fullName evidence="4">Spore-associated protein A</fullName>
    </recommendedName>
</protein>
<evidence type="ECO:0008006" key="4">
    <source>
        <dbReference type="Google" id="ProtNLM"/>
    </source>
</evidence>